<protein>
    <submittedName>
        <fullName evidence="1">Uncharacterized protein</fullName>
    </submittedName>
</protein>
<proteinExistence type="predicted"/>
<keyword evidence="2" id="KW-1185">Reference proteome</keyword>
<evidence type="ECO:0000313" key="2">
    <source>
        <dbReference type="Proteomes" id="UP001500459"/>
    </source>
</evidence>
<comment type="caution">
    <text evidence="1">The sequence shown here is derived from an EMBL/GenBank/DDBJ whole genome shotgun (WGS) entry which is preliminary data.</text>
</comment>
<evidence type="ECO:0000313" key="1">
    <source>
        <dbReference type="EMBL" id="GAA4106282.1"/>
    </source>
</evidence>
<accession>A0ABP7X723</accession>
<gene>
    <name evidence="1" type="ORF">GCM10022393_00650</name>
</gene>
<organism evidence="1 2">
    <name type="scientific">Aquimarina addita</name>
    <dbReference type="NCBI Taxonomy" id="870485"/>
    <lineage>
        <taxon>Bacteria</taxon>
        <taxon>Pseudomonadati</taxon>
        <taxon>Bacteroidota</taxon>
        <taxon>Flavobacteriia</taxon>
        <taxon>Flavobacteriales</taxon>
        <taxon>Flavobacteriaceae</taxon>
        <taxon>Aquimarina</taxon>
    </lineage>
</organism>
<dbReference type="Proteomes" id="UP001500459">
    <property type="component" value="Unassembled WGS sequence"/>
</dbReference>
<name>A0ABP7X723_9FLAO</name>
<sequence length="242" mass="28849">MIVYLGTIGYAQGRYEESPNTYKFRYKSEAFRGSRLSITAKLRAIKNSPKYSGIPAEIQVELDHLFIAAKDQALPKLYKENAILFLDALYRYEEFVILYNNSLYEVIEKLKRDMKRIDFKLEREFTKSKAVLDRTQKEDPTNTKEINHIEKELYKNQVRLASHRWMKKKFDTYKGINMVEQPDQLIKDFKQQAAAQVFSLFNEEKKYEIKTYLENEIIEFYYNKSLAEIDPEILDLQYINKI</sequence>
<dbReference type="EMBL" id="BAABCW010000001">
    <property type="protein sequence ID" value="GAA4106282.1"/>
    <property type="molecule type" value="Genomic_DNA"/>
</dbReference>
<reference evidence="2" key="1">
    <citation type="journal article" date="2019" name="Int. J. Syst. Evol. Microbiol.">
        <title>The Global Catalogue of Microorganisms (GCM) 10K type strain sequencing project: providing services to taxonomists for standard genome sequencing and annotation.</title>
        <authorList>
            <consortium name="The Broad Institute Genomics Platform"/>
            <consortium name="The Broad Institute Genome Sequencing Center for Infectious Disease"/>
            <person name="Wu L."/>
            <person name="Ma J."/>
        </authorList>
    </citation>
    <scope>NUCLEOTIDE SEQUENCE [LARGE SCALE GENOMIC DNA]</scope>
    <source>
        <strain evidence="2">JCM 17106</strain>
    </source>
</reference>